<evidence type="ECO:0000256" key="1">
    <source>
        <dbReference type="SAM" id="MobiDB-lite"/>
    </source>
</evidence>
<evidence type="ECO:0000313" key="2">
    <source>
        <dbReference type="EMBL" id="KAJ3484099.1"/>
    </source>
</evidence>
<reference evidence="2" key="1">
    <citation type="submission" date="2022-07" db="EMBL/GenBank/DDBJ databases">
        <title>Genome Sequence of Agrocybe chaxingu.</title>
        <authorList>
            <person name="Buettner E."/>
        </authorList>
    </citation>
    <scope>NUCLEOTIDE SEQUENCE</scope>
    <source>
        <strain evidence="2">MP-N11</strain>
    </source>
</reference>
<accession>A0A9W8JVP5</accession>
<comment type="caution">
    <text evidence="2">The sequence shown here is derived from an EMBL/GenBank/DDBJ whole genome shotgun (WGS) entry which is preliminary data.</text>
</comment>
<dbReference type="AlphaFoldDB" id="A0A9W8JVP5"/>
<sequence length="148" mass="16591">MPRVPTAKTAKTSKPAAARRPSHATESSISPRKSPVDHVNSSESSTKENKCPLAPVSSHHTMATTTTFSSLDGSEAVVFGPKTETDFIIEKYRIHPSRFTIRMPKGAPKRATTRKRERRHHENKILKYLKLNNLEHENKDLGASYVCR</sequence>
<evidence type="ECO:0000313" key="3">
    <source>
        <dbReference type="Proteomes" id="UP001148786"/>
    </source>
</evidence>
<feature type="region of interest" description="Disordered" evidence="1">
    <location>
        <begin position="1"/>
        <end position="58"/>
    </location>
</feature>
<gene>
    <name evidence="2" type="ORF">NLJ89_g12008</name>
</gene>
<dbReference type="OrthoDB" id="10531150at2759"/>
<name>A0A9W8JVP5_9AGAR</name>
<dbReference type="Proteomes" id="UP001148786">
    <property type="component" value="Unassembled WGS sequence"/>
</dbReference>
<feature type="compositionally biased region" description="Low complexity" evidence="1">
    <location>
        <begin position="1"/>
        <end position="19"/>
    </location>
</feature>
<dbReference type="EMBL" id="JANKHO010003368">
    <property type="protein sequence ID" value="KAJ3484099.1"/>
    <property type="molecule type" value="Genomic_DNA"/>
</dbReference>
<keyword evidence="3" id="KW-1185">Reference proteome</keyword>
<proteinExistence type="predicted"/>
<organism evidence="2 3">
    <name type="scientific">Agrocybe chaxingu</name>
    <dbReference type="NCBI Taxonomy" id="84603"/>
    <lineage>
        <taxon>Eukaryota</taxon>
        <taxon>Fungi</taxon>
        <taxon>Dikarya</taxon>
        <taxon>Basidiomycota</taxon>
        <taxon>Agaricomycotina</taxon>
        <taxon>Agaricomycetes</taxon>
        <taxon>Agaricomycetidae</taxon>
        <taxon>Agaricales</taxon>
        <taxon>Agaricineae</taxon>
        <taxon>Strophariaceae</taxon>
        <taxon>Agrocybe</taxon>
    </lineage>
</organism>
<protein>
    <submittedName>
        <fullName evidence="2">Uncharacterized protein</fullName>
    </submittedName>
</protein>